<dbReference type="RefSeq" id="WP_038545204.1">
    <property type="nucleotide sequence ID" value="NZ_CP006842.1"/>
</dbReference>
<reference evidence="1 2" key="1">
    <citation type="journal article" date="2015" name="Int. J. Syst. Evol. Microbiol.">
        <title>Revisiting Corynebacterium glyciniphilum (ex Kubota et al., 1972) sp. nov., nom. rev., isolated from putrefied banana.</title>
        <authorList>
            <person name="Al-Dilaimi A."/>
            <person name="Bednarz H."/>
            <person name="Lomker A."/>
            <person name="Niehaus K."/>
            <person name="Kalinowski J."/>
            <person name="Ruckert C."/>
        </authorList>
    </citation>
    <scope>NUCLEOTIDE SEQUENCE [LARGE SCALE GENOMIC DNA]</scope>
    <source>
        <strain evidence="1">AJ 3170</strain>
    </source>
</reference>
<dbReference type="SUPFAM" id="SSF52777">
    <property type="entry name" value="CoA-dependent acyltransferases"/>
    <property type="match status" value="1"/>
</dbReference>
<name>X5E550_9CORY</name>
<accession>X5E550</accession>
<organism evidence="1 2">
    <name type="scientific">Corynebacterium glyciniphilum AJ 3170</name>
    <dbReference type="NCBI Taxonomy" id="1404245"/>
    <lineage>
        <taxon>Bacteria</taxon>
        <taxon>Bacillati</taxon>
        <taxon>Actinomycetota</taxon>
        <taxon>Actinomycetes</taxon>
        <taxon>Mycobacteriales</taxon>
        <taxon>Corynebacteriaceae</taxon>
        <taxon>Corynebacterium</taxon>
    </lineage>
</organism>
<dbReference type="AlphaFoldDB" id="X5E550"/>
<sequence>MDVTYLDYVPLPGPFVELELHWHGVPLEAGRPLSFNQRNHLTAVAASGRSTWIGGTVDIGGADGVPLWSDEDLAAAVRSVVAGAPSLCSVASGSAHVPFPSDAVTVTVGETRPEPPAERALGERIAAACLPGAAPGIFAARAGTTLLFAVDHVHADMLSIDLVLRRLWDALHGRPVIESGADLLLPAVESDSGAALEVWGRFFRLTDGHVPAFPVQLCAGMADPVHDVRRLTRATGITGELDRRTFAVLLTSLAEALEPLTGSPEFATIVPVHTRGRRDDPRHHVVGWMVSNAPVVARAGDVASAAGWLRDAVTVAGLPLETMIQECRPVLPDGVVPMVSYMDFRHRGDPLPQARYISSTSPTDTAQLWFSRTRDGLAVRAKYPETPEARQIMGGVLDRLSAALR</sequence>
<protein>
    <recommendedName>
        <fullName evidence="3">Condensation domain-containing protein</fullName>
    </recommendedName>
</protein>
<dbReference type="eggNOG" id="COG1020">
    <property type="taxonomic scope" value="Bacteria"/>
</dbReference>
<dbReference type="KEGG" id="cgy:CGLY_00760"/>
<proteinExistence type="predicted"/>
<keyword evidence="2" id="KW-1185">Reference proteome</keyword>
<dbReference type="EMBL" id="CP006842">
    <property type="protein sequence ID" value="AHW62600.1"/>
    <property type="molecule type" value="Genomic_DNA"/>
</dbReference>
<evidence type="ECO:0000313" key="1">
    <source>
        <dbReference type="EMBL" id="AHW62600.1"/>
    </source>
</evidence>
<dbReference type="Proteomes" id="UP000023703">
    <property type="component" value="Chromosome"/>
</dbReference>
<dbReference type="HOGENOM" id="CLU_679189_0_0_11"/>
<evidence type="ECO:0008006" key="3">
    <source>
        <dbReference type="Google" id="ProtNLM"/>
    </source>
</evidence>
<dbReference type="STRING" id="1404245.CGLY_00760"/>
<dbReference type="Gene3D" id="3.30.559.30">
    <property type="entry name" value="Nonribosomal peptide synthetase, condensation domain"/>
    <property type="match status" value="1"/>
</dbReference>
<evidence type="ECO:0000313" key="2">
    <source>
        <dbReference type="Proteomes" id="UP000023703"/>
    </source>
</evidence>
<dbReference type="OrthoDB" id="9789603at2"/>
<gene>
    <name evidence="1" type="ORF">CGLY_00760</name>
</gene>